<dbReference type="EMBL" id="LGKO01000002">
    <property type="protein sequence ID" value="KPL84598.1"/>
    <property type="molecule type" value="Genomic_DNA"/>
</dbReference>
<keyword evidence="5" id="KW-1185">Reference proteome</keyword>
<keyword evidence="3" id="KW-0732">Signal</keyword>
<evidence type="ECO:0000256" key="2">
    <source>
        <dbReference type="SAM" id="Phobius"/>
    </source>
</evidence>
<reference evidence="4 5" key="1">
    <citation type="submission" date="2015-07" db="EMBL/GenBank/DDBJ databases">
        <title>Whole genome sequence of Thermanaerothrix daxensis DSM 23592.</title>
        <authorList>
            <person name="Hemp J."/>
            <person name="Ward L.M."/>
            <person name="Pace L.A."/>
            <person name="Fischer W.W."/>
        </authorList>
    </citation>
    <scope>NUCLEOTIDE SEQUENCE [LARGE SCALE GENOMIC DNA]</scope>
    <source>
        <strain evidence="4 5">GNS-1</strain>
    </source>
</reference>
<comment type="caution">
    <text evidence="4">The sequence shown here is derived from an EMBL/GenBank/DDBJ whole genome shotgun (WGS) entry which is preliminary data.</text>
</comment>
<dbReference type="STRING" id="869279.SE15_05940"/>
<dbReference type="Proteomes" id="UP000050544">
    <property type="component" value="Unassembled WGS sequence"/>
</dbReference>
<dbReference type="PATRIC" id="fig|869279.4.peg.1193"/>
<feature type="region of interest" description="Disordered" evidence="1">
    <location>
        <begin position="519"/>
        <end position="539"/>
    </location>
</feature>
<dbReference type="RefSeq" id="WP_054521148.1">
    <property type="nucleotide sequence ID" value="NZ_LGKO01000002.1"/>
</dbReference>
<keyword evidence="2" id="KW-0812">Transmembrane</keyword>
<feature type="signal peptide" evidence="3">
    <location>
        <begin position="1"/>
        <end position="26"/>
    </location>
</feature>
<feature type="transmembrane region" description="Helical" evidence="2">
    <location>
        <begin position="252"/>
        <end position="273"/>
    </location>
</feature>
<evidence type="ECO:0000313" key="4">
    <source>
        <dbReference type="EMBL" id="KPL84598.1"/>
    </source>
</evidence>
<name>A0A0P6XM93_9CHLR</name>
<evidence type="ECO:0008006" key="6">
    <source>
        <dbReference type="Google" id="ProtNLM"/>
    </source>
</evidence>
<gene>
    <name evidence="4" type="ORF">SE15_05940</name>
</gene>
<sequence length="567" mass="61991">MRRWPIFLLILCLSIAFLVSVQPVAAQNYAFEVPRQEVDLYVNPDGTITLYYEIEFRNQPSASPIDFVDIGLPNGNYSLSNIKADIDGYPLNDIEPSPYVQPGIAIGLGARAIAPGQSGTLHVTINRIEGAIGKSTLDLNEPYASIVFSPSWFDKAFVKGKTDYSVTIILPPGLTTEEPRYHKPSSNWPGSDEPYSNFDAQGRVYYTWRSTEANAYTQYIFGASFPARLVPAAAIVATESPNPRSFQISENLIGFLCCLGFMGIIIATAYAGYRSNQKRRLQYLPPKIAIEGHGIKRGLTAVEAAILMEQPVDKILTMILFSVLKKGAATVIRQQPLEIEITSPLPEGIQPYEVEFLEAMRLKDAGERQKKLQEVMVNLINAVSEKMRGFSRKETIAYYESIVNKAWDQVKAAETPEVRALTYDEVMDWTMLDRRWEDQTREVFTPGPVFVPTWWGRYDPDFRRAAPAPTVSSAPAPSGSSKTTINLPKLPGSDFAASMVRGVETFSASVIGNLTDFTGKITARTNPPPPPPTSSSMSRRGGGGGSCACACACACAGCACACAGGGR</sequence>
<organism evidence="4 5">
    <name type="scientific">Thermanaerothrix daxensis</name>
    <dbReference type="NCBI Taxonomy" id="869279"/>
    <lineage>
        <taxon>Bacteria</taxon>
        <taxon>Bacillati</taxon>
        <taxon>Chloroflexota</taxon>
        <taxon>Anaerolineae</taxon>
        <taxon>Anaerolineales</taxon>
        <taxon>Anaerolineaceae</taxon>
        <taxon>Thermanaerothrix</taxon>
    </lineage>
</organism>
<dbReference type="OrthoDB" id="145901at2"/>
<feature type="chain" id="PRO_5006133124" description="DUF2207 domain-containing protein" evidence="3">
    <location>
        <begin position="27"/>
        <end position="567"/>
    </location>
</feature>
<dbReference type="AlphaFoldDB" id="A0A0P6XM93"/>
<evidence type="ECO:0000256" key="1">
    <source>
        <dbReference type="SAM" id="MobiDB-lite"/>
    </source>
</evidence>
<keyword evidence="2" id="KW-1133">Transmembrane helix</keyword>
<evidence type="ECO:0000256" key="3">
    <source>
        <dbReference type="SAM" id="SignalP"/>
    </source>
</evidence>
<proteinExistence type="predicted"/>
<evidence type="ECO:0000313" key="5">
    <source>
        <dbReference type="Proteomes" id="UP000050544"/>
    </source>
</evidence>
<keyword evidence="2" id="KW-0472">Membrane</keyword>
<accession>A0A0P6XM93</accession>
<protein>
    <recommendedName>
        <fullName evidence="6">DUF2207 domain-containing protein</fullName>
    </recommendedName>
</protein>